<evidence type="ECO:0000313" key="3">
    <source>
        <dbReference type="EMBL" id="KAF2256033.1"/>
    </source>
</evidence>
<evidence type="ECO:0000256" key="2">
    <source>
        <dbReference type="SAM" id="Phobius"/>
    </source>
</evidence>
<dbReference type="GeneID" id="54588384"/>
<dbReference type="OrthoDB" id="3798885at2759"/>
<feature type="transmembrane region" description="Helical" evidence="2">
    <location>
        <begin position="12"/>
        <end position="34"/>
    </location>
</feature>
<feature type="region of interest" description="Disordered" evidence="1">
    <location>
        <begin position="253"/>
        <end position="292"/>
    </location>
</feature>
<dbReference type="RefSeq" id="XP_033691037.1">
    <property type="nucleotide sequence ID" value="XM_033835054.1"/>
</dbReference>
<reference evidence="3" key="1">
    <citation type="journal article" date="2020" name="Stud. Mycol.">
        <title>101 Dothideomycetes genomes: a test case for predicting lifestyles and emergence of pathogens.</title>
        <authorList>
            <person name="Haridas S."/>
            <person name="Albert R."/>
            <person name="Binder M."/>
            <person name="Bloem J."/>
            <person name="Labutti K."/>
            <person name="Salamov A."/>
            <person name="Andreopoulos B."/>
            <person name="Baker S."/>
            <person name="Barry K."/>
            <person name="Bills G."/>
            <person name="Bluhm B."/>
            <person name="Cannon C."/>
            <person name="Castanera R."/>
            <person name="Culley D."/>
            <person name="Daum C."/>
            <person name="Ezra D."/>
            <person name="Gonzalez J."/>
            <person name="Henrissat B."/>
            <person name="Kuo A."/>
            <person name="Liang C."/>
            <person name="Lipzen A."/>
            <person name="Lutzoni F."/>
            <person name="Magnuson J."/>
            <person name="Mondo S."/>
            <person name="Nolan M."/>
            <person name="Ohm R."/>
            <person name="Pangilinan J."/>
            <person name="Park H.-J."/>
            <person name="Ramirez L."/>
            <person name="Alfaro M."/>
            <person name="Sun H."/>
            <person name="Tritt A."/>
            <person name="Yoshinaga Y."/>
            <person name="Zwiers L.-H."/>
            <person name="Turgeon B."/>
            <person name="Goodwin S."/>
            <person name="Spatafora J."/>
            <person name="Crous P."/>
            <person name="Grigoriev I."/>
        </authorList>
    </citation>
    <scope>NUCLEOTIDE SEQUENCE</scope>
    <source>
        <strain evidence="3">CBS 122368</strain>
    </source>
</reference>
<dbReference type="AlphaFoldDB" id="A0A6A6J3H7"/>
<keyword evidence="2" id="KW-1133">Transmembrane helix</keyword>
<evidence type="ECO:0000256" key="1">
    <source>
        <dbReference type="SAM" id="MobiDB-lite"/>
    </source>
</evidence>
<dbReference type="Proteomes" id="UP000800094">
    <property type="component" value="Unassembled WGS sequence"/>
</dbReference>
<name>A0A6A6J3H7_9PLEO</name>
<accession>A0A6A6J3H7</accession>
<evidence type="ECO:0000313" key="4">
    <source>
        <dbReference type="Proteomes" id="UP000800094"/>
    </source>
</evidence>
<gene>
    <name evidence="3" type="ORF">BU26DRAFT_598818</name>
</gene>
<proteinExistence type="predicted"/>
<organism evidence="3 4">
    <name type="scientific">Trematosphaeria pertusa</name>
    <dbReference type="NCBI Taxonomy" id="390896"/>
    <lineage>
        <taxon>Eukaryota</taxon>
        <taxon>Fungi</taxon>
        <taxon>Dikarya</taxon>
        <taxon>Ascomycota</taxon>
        <taxon>Pezizomycotina</taxon>
        <taxon>Dothideomycetes</taxon>
        <taxon>Pleosporomycetidae</taxon>
        <taxon>Pleosporales</taxon>
        <taxon>Massarineae</taxon>
        <taxon>Trematosphaeriaceae</taxon>
        <taxon>Trematosphaeria</taxon>
    </lineage>
</organism>
<sequence>MGQAADIASAVGTWLAAGLALVALLGIITPWLLWRALRSERHNALKAVDDPSQLFVSRGLRIWRNTRILKRVRVPKLTDAPQLPPGFVGHKHDDLLRDPPSKTGWVTFCSALRAFSLPGSNDRNGELVIKNWETWQPIHKLWILIFGLLGRYGEREDKGQRIVKFSSTRLDHEEGDEERGVLYGSIGALRHRNREESGDLDRLYLAPYNRLLRGSLRPDTLSVGCLFWLAAGCLPLGEKVLDLCFPVPRSFSRPPQRVRKSISSLRRAPSDGANSEVAENTGKGGPDASSDVSKIEQVGADISSLSDIGPEEGRAQQAKTANSDRLIQDISPSAQLRRWDSEREAYHGHDFLYLEPIRDVLTTAKWSVWATAMGCDMATVHTIEKLSIELLDDIQIITEIMESVPIRPIDPDELGTLLDPEDRACALGIQHRIARARIRMREPENTTSFWAATSPLNYTRGDFEEAMNPIFIRRIDIQSIALGALSLPVTPRHFLFNISRSGFIFDLLTNARFQKEGLLRAIMKTLPSWGLELDRGAFTKVTEAMSGVLPFREHSRRDSELLYQLDSHICMIYHGSTIFRQTIGILYVTSPRFRTFVEEMAELDPTGERFSVYVDMSANAICAKSSEEEETTWRLVFREVFPGNSLSIVLPRTKLSVAELMLASLQACARITWVAQPIDSSALVEFVDQVDEIRQKAGLEDLIHAL</sequence>
<keyword evidence="4" id="KW-1185">Reference proteome</keyword>
<protein>
    <submittedName>
        <fullName evidence="3">Uncharacterized protein</fullName>
    </submittedName>
</protein>
<keyword evidence="2" id="KW-0812">Transmembrane</keyword>
<keyword evidence="2" id="KW-0472">Membrane</keyword>
<dbReference type="EMBL" id="ML987189">
    <property type="protein sequence ID" value="KAF2256033.1"/>
    <property type="molecule type" value="Genomic_DNA"/>
</dbReference>